<dbReference type="GO" id="GO:0016757">
    <property type="term" value="F:glycosyltransferase activity"/>
    <property type="evidence" value="ECO:0007669"/>
    <property type="project" value="InterPro"/>
</dbReference>
<organism evidence="2">
    <name type="scientific">marine sediment metagenome</name>
    <dbReference type="NCBI Taxonomy" id="412755"/>
    <lineage>
        <taxon>unclassified sequences</taxon>
        <taxon>metagenomes</taxon>
        <taxon>ecological metagenomes</taxon>
    </lineage>
</organism>
<sequence length="341" mass="40010">MGSGRKKKVLILHNFVTPYRLPIFEELSKFVDLEVLFCKISPKNRNWKKKELDLYNFKYSILDSFNIRTIIINYSLPIILIRKKVDIIIIGENPDNVFATFCCWIISKLKKVKIILWSEEIDTIFFYKKTGSIYFHYFLRFYRRLLFNKTDYFLAYSKTAFQYLKRFNLKSKKYFTGIQIMPYCLLEKRKKIIEKDDFINIICLAHLTQIKGVDILIKAYLNLNIESKNTRLLIGGEGPQKQYLMTLTNDRSDIIFLGHINKFQKSNFYSNGDIFVLPTLHDAWGLVINEAIYYELPIITTTAAGAAELIKMGKNGFIVPPNKIDALKNKLDILIKNESLR</sequence>
<dbReference type="SUPFAM" id="SSF53756">
    <property type="entry name" value="UDP-Glycosyltransferase/glycogen phosphorylase"/>
    <property type="match status" value="1"/>
</dbReference>
<dbReference type="EMBL" id="LAZR01004025">
    <property type="protein sequence ID" value="KKN12514.1"/>
    <property type="molecule type" value="Genomic_DNA"/>
</dbReference>
<dbReference type="PANTHER" id="PTHR45947:SF3">
    <property type="entry name" value="SULFOQUINOVOSYL TRANSFERASE SQD2"/>
    <property type="match status" value="1"/>
</dbReference>
<dbReference type="CDD" id="cd03801">
    <property type="entry name" value="GT4_PimA-like"/>
    <property type="match status" value="1"/>
</dbReference>
<evidence type="ECO:0000313" key="2">
    <source>
        <dbReference type="EMBL" id="KKN12514.1"/>
    </source>
</evidence>
<dbReference type="PANTHER" id="PTHR45947">
    <property type="entry name" value="SULFOQUINOVOSYL TRANSFERASE SQD2"/>
    <property type="match status" value="1"/>
</dbReference>
<reference evidence="2" key="1">
    <citation type="journal article" date="2015" name="Nature">
        <title>Complex archaea that bridge the gap between prokaryotes and eukaryotes.</title>
        <authorList>
            <person name="Spang A."/>
            <person name="Saw J.H."/>
            <person name="Jorgensen S.L."/>
            <person name="Zaremba-Niedzwiedzka K."/>
            <person name="Martijn J."/>
            <person name="Lind A.E."/>
            <person name="van Eijk R."/>
            <person name="Schleper C."/>
            <person name="Guy L."/>
            <person name="Ettema T.J."/>
        </authorList>
    </citation>
    <scope>NUCLEOTIDE SEQUENCE</scope>
</reference>
<dbReference type="Pfam" id="PF00534">
    <property type="entry name" value="Glycos_transf_1"/>
    <property type="match status" value="1"/>
</dbReference>
<gene>
    <name evidence="2" type="ORF">LCGC14_1015650</name>
</gene>
<dbReference type="Gene3D" id="3.40.50.2000">
    <property type="entry name" value="Glycogen Phosphorylase B"/>
    <property type="match status" value="2"/>
</dbReference>
<dbReference type="InterPro" id="IPR001296">
    <property type="entry name" value="Glyco_trans_1"/>
</dbReference>
<name>A0A0F9N3E7_9ZZZZ</name>
<evidence type="ECO:0000259" key="1">
    <source>
        <dbReference type="Pfam" id="PF00534"/>
    </source>
</evidence>
<proteinExistence type="predicted"/>
<feature type="non-terminal residue" evidence="2">
    <location>
        <position position="341"/>
    </location>
</feature>
<comment type="caution">
    <text evidence="2">The sequence shown here is derived from an EMBL/GenBank/DDBJ whole genome shotgun (WGS) entry which is preliminary data.</text>
</comment>
<protein>
    <recommendedName>
        <fullName evidence="1">Glycosyl transferase family 1 domain-containing protein</fullName>
    </recommendedName>
</protein>
<feature type="domain" description="Glycosyl transferase family 1" evidence="1">
    <location>
        <begin position="187"/>
        <end position="341"/>
    </location>
</feature>
<dbReference type="AlphaFoldDB" id="A0A0F9N3E7"/>
<dbReference type="InterPro" id="IPR050194">
    <property type="entry name" value="Glycosyltransferase_grp1"/>
</dbReference>
<accession>A0A0F9N3E7</accession>